<dbReference type="PROSITE" id="PS52016">
    <property type="entry name" value="TONB_DEPENDENT_REC_3"/>
    <property type="match status" value="1"/>
</dbReference>
<evidence type="ECO:0000256" key="5">
    <source>
        <dbReference type="ARBA" id="ARBA00022729"/>
    </source>
</evidence>
<organism evidence="11 12">
    <name type="scientific">Candidatus Ordinivivax streblomastigis</name>
    <dbReference type="NCBI Taxonomy" id="2540710"/>
    <lineage>
        <taxon>Bacteria</taxon>
        <taxon>Pseudomonadati</taxon>
        <taxon>Bacteroidota</taxon>
        <taxon>Bacteroidia</taxon>
        <taxon>Bacteroidales</taxon>
        <taxon>Candidatus Ordinivivax</taxon>
    </lineage>
</organism>
<dbReference type="GO" id="GO:0015344">
    <property type="term" value="F:siderophore uptake transmembrane transporter activity"/>
    <property type="evidence" value="ECO:0007669"/>
    <property type="project" value="TreeGrafter"/>
</dbReference>
<keyword evidence="5 9" id="KW-0732">Signal</keyword>
<evidence type="ECO:0000256" key="1">
    <source>
        <dbReference type="ARBA" id="ARBA00004571"/>
    </source>
</evidence>
<dbReference type="Gene3D" id="2.60.40.1120">
    <property type="entry name" value="Carboxypeptidase-like, regulatory domain"/>
    <property type="match status" value="1"/>
</dbReference>
<name>A0A5M8P197_9BACT</name>
<evidence type="ECO:0000256" key="2">
    <source>
        <dbReference type="ARBA" id="ARBA00022448"/>
    </source>
</evidence>
<comment type="caution">
    <text evidence="11">The sequence shown here is derived from an EMBL/GenBank/DDBJ whole genome shotgun (WGS) entry which is preliminary data.</text>
</comment>
<dbReference type="InterPro" id="IPR036942">
    <property type="entry name" value="Beta-barrel_TonB_sf"/>
</dbReference>
<feature type="chain" id="PRO_5024436608" evidence="9">
    <location>
        <begin position="28"/>
        <end position="1043"/>
    </location>
</feature>
<keyword evidence="4 8" id="KW-0812">Transmembrane</keyword>
<evidence type="ECO:0000313" key="11">
    <source>
        <dbReference type="EMBL" id="KAA6302207.1"/>
    </source>
</evidence>
<dbReference type="InterPro" id="IPR039426">
    <property type="entry name" value="TonB-dep_rcpt-like"/>
</dbReference>
<dbReference type="Pfam" id="PF13715">
    <property type="entry name" value="CarbopepD_reg_2"/>
    <property type="match status" value="1"/>
</dbReference>
<evidence type="ECO:0000313" key="12">
    <source>
        <dbReference type="Proteomes" id="UP000324575"/>
    </source>
</evidence>
<dbReference type="InterPro" id="IPR023997">
    <property type="entry name" value="TonB-dep_OMP_SusC/RagA_CS"/>
</dbReference>
<evidence type="ECO:0000256" key="4">
    <source>
        <dbReference type="ARBA" id="ARBA00022692"/>
    </source>
</evidence>
<evidence type="ECO:0000256" key="6">
    <source>
        <dbReference type="ARBA" id="ARBA00023136"/>
    </source>
</evidence>
<dbReference type="Proteomes" id="UP000324575">
    <property type="component" value="Unassembled WGS sequence"/>
</dbReference>
<dbReference type="PANTHER" id="PTHR30069:SF29">
    <property type="entry name" value="HEMOGLOBIN AND HEMOGLOBIN-HAPTOGLOBIN-BINDING PROTEIN 1-RELATED"/>
    <property type="match status" value="1"/>
</dbReference>
<evidence type="ECO:0000256" key="9">
    <source>
        <dbReference type="SAM" id="SignalP"/>
    </source>
</evidence>
<sequence length="1043" mass="117241">MINILKKTALLCFFCLSVMTIPVNVFAQQGRTITGVVTDTQQEPLIGASVVIHNTTKGSVTDVNGRYSIQATGDVKLKVVYLGYQTKLVNVSVRETKVDISLEEDVMQLEDLVVVGYSTQKRANIAGSVAVIGNEKLVTTKNQNVQNMLTGKLPGVRVIQKTAEPGNLENVFDIRGFGTPLIIVDGSSISMAEFQRIDPSDIESISILKDASAAIYGVRSSNGVVLIQTKKGSEGKSHIEYSMYYGIQNPSELLKPVNAYDRAVLVNEKFRRENPTVNELSYSAEDLAKLKSGATKSYDWYDAVIRQAAPQQQHNLSMNGGTEKLNYYLNFGYLNQESIFKSGDMNYNRYNLRSNINIQAMKDLMIGIRISGAMDDRNRPQQDAWGVFKSLWRTPTTLNIYANDNPAYYQQIPGQDNALALTNSDLTGYKIDKKKIINTSFDAVYTVPYVKGLTAKALFSYDNTMEDNTNFLKQYQLYNYSGSGTYDPQTYGRINELTRTANNALRKTWNVSLNYKHTFQETHTLNTSLIYEENYEENAGFRAFRELIMPLPYLDLGSNIQQATGGAPVEYANKGLIGLLNYDYKSRYLFEGSFRYDGSSRFLPGHQWDLFYSGLLAWRISEEALFKDKLSFVNNLKLRASYGRLGDDGANLYEFLGGYNYGTEGSKENSYPRLYDLGTGFVPALTTRATPNFNIGWLEIYTANIGLDMDLWDGLLGLSFDVFQRTREGLYATRASNLPETFGSSMPQENLNSDQAKGLEIELRHHNTLGELRYNLSANFSITRTMTLTNVHTPYGNSYDEWKNTNSNRYANVWFLYGKGARLQSYDERATYPYLIAQNILPGDYILQDWNNDGVVDDNDKFPAAIKGDSNGNSRPYANFAFSANFAYKGFDLDCMLQGSALGYVVYGEQLSQPLVWNGNALPYFLDRWHPEDPMANPNDPTTKWQQGRYLYGAIGFNSESLYGVQNGAYLRLKNLTVGYTLPKSLLKKGTNGAIEHVRVYLNGYNLYTFTGVIGLDPERPNDQSGSVYPINRTVNLGVQIKF</sequence>
<dbReference type="InterPro" id="IPR012910">
    <property type="entry name" value="Plug_dom"/>
</dbReference>
<dbReference type="InterPro" id="IPR023996">
    <property type="entry name" value="TonB-dep_OMP_SusC/RagA"/>
</dbReference>
<dbReference type="AlphaFoldDB" id="A0A5M8P197"/>
<keyword evidence="11" id="KW-0675">Receptor</keyword>
<dbReference type="Gene3D" id="2.40.170.20">
    <property type="entry name" value="TonB-dependent receptor, beta-barrel domain"/>
    <property type="match status" value="1"/>
</dbReference>
<evidence type="ECO:0000259" key="10">
    <source>
        <dbReference type="Pfam" id="PF07715"/>
    </source>
</evidence>
<keyword evidence="2 8" id="KW-0813">Transport</keyword>
<comment type="subcellular location">
    <subcellularLocation>
        <location evidence="1 8">Cell outer membrane</location>
        <topology evidence="1 8">Multi-pass membrane protein</topology>
    </subcellularLocation>
</comment>
<gene>
    <name evidence="11" type="ORF">EZS26_001567</name>
</gene>
<dbReference type="SUPFAM" id="SSF49464">
    <property type="entry name" value="Carboxypeptidase regulatory domain-like"/>
    <property type="match status" value="1"/>
</dbReference>
<protein>
    <submittedName>
        <fullName evidence="11">TonB-dependent receptor SusC</fullName>
    </submittedName>
</protein>
<dbReference type="PANTHER" id="PTHR30069">
    <property type="entry name" value="TONB-DEPENDENT OUTER MEMBRANE RECEPTOR"/>
    <property type="match status" value="1"/>
</dbReference>
<dbReference type="Gene3D" id="2.170.130.10">
    <property type="entry name" value="TonB-dependent receptor, plug domain"/>
    <property type="match status" value="1"/>
</dbReference>
<comment type="similarity">
    <text evidence="8">Belongs to the TonB-dependent receptor family.</text>
</comment>
<dbReference type="GO" id="GO:0044718">
    <property type="term" value="P:siderophore transmembrane transport"/>
    <property type="evidence" value="ECO:0007669"/>
    <property type="project" value="TreeGrafter"/>
</dbReference>
<dbReference type="InterPro" id="IPR037066">
    <property type="entry name" value="Plug_dom_sf"/>
</dbReference>
<evidence type="ECO:0000256" key="7">
    <source>
        <dbReference type="ARBA" id="ARBA00023237"/>
    </source>
</evidence>
<dbReference type="SUPFAM" id="SSF56935">
    <property type="entry name" value="Porins"/>
    <property type="match status" value="1"/>
</dbReference>
<proteinExistence type="inferred from homology"/>
<accession>A0A5M8P197</accession>
<evidence type="ECO:0000256" key="3">
    <source>
        <dbReference type="ARBA" id="ARBA00022452"/>
    </source>
</evidence>
<feature type="domain" description="TonB-dependent receptor plug" evidence="10">
    <location>
        <begin position="123"/>
        <end position="224"/>
    </location>
</feature>
<feature type="signal peptide" evidence="9">
    <location>
        <begin position="1"/>
        <end position="27"/>
    </location>
</feature>
<dbReference type="Pfam" id="PF07715">
    <property type="entry name" value="Plug"/>
    <property type="match status" value="1"/>
</dbReference>
<keyword evidence="3 8" id="KW-1134">Transmembrane beta strand</keyword>
<dbReference type="InterPro" id="IPR008969">
    <property type="entry name" value="CarboxyPept-like_regulatory"/>
</dbReference>
<dbReference type="GO" id="GO:0009279">
    <property type="term" value="C:cell outer membrane"/>
    <property type="evidence" value="ECO:0007669"/>
    <property type="project" value="UniProtKB-SubCell"/>
</dbReference>
<dbReference type="NCBIfam" id="TIGR04057">
    <property type="entry name" value="SusC_RagA_signa"/>
    <property type="match status" value="1"/>
</dbReference>
<keyword evidence="7 8" id="KW-0998">Cell outer membrane</keyword>
<keyword evidence="6 8" id="KW-0472">Membrane</keyword>
<dbReference type="EMBL" id="SNRX01000009">
    <property type="protein sequence ID" value="KAA6302207.1"/>
    <property type="molecule type" value="Genomic_DNA"/>
</dbReference>
<dbReference type="NCBIfam" id="TIGR04056">
    <property type="entry name" value="OMP_RagA_SusC"/>
    <property type="match status" value="1"/>
</dbReference>
<reference evidence="11 12" key="1">
    <citation type="submission" date="2019-03" db="EMBL/GenBank/DDBJ databases">
        <title>Single cell metagenomics reveals metabolic interactions within the superorganism composed of flagellate Streblomastix strix and complex community of Bacteroidetes bacteria on its surface.</title>
        <authorList>
            <person name="Treitli S.C."/>
            <person name="Kolisko M."/>
            <person name="Husnik F."/>
            <person name="Keeling P."/>
            <person name="Hampl V."/>
        </authorList>
    </citation>
    <scope>NUCLEOTIDE SEQUENCE [LARGE SCALE GENOMIC DNA]</scope>
    <source>
        <strain evidence="11">St1</strain>
    </source>
</reference>
<evidence type="ECO:0000256" key="8">
    <source>
        <dbReference type="PROSITE-ProRule" id="PRU01360"/>
    </source>
</evidence>